<dbReference type="KEGG" id="vta:B0617"/>
<sequence>MIQWPCIFKLDGDSELMFLSSESMLVSELEALIWSSADRLIDSGGQSYIIGQTNESYTFEPKDFALPLKAITQLIQEHEFSKAEMCLTKIQFTSVQEAIQSLASEK</sequence>
<dbReference type="EMBL" id="LT960612">
    <property type="protein sequence ID" value="SON52228.1"/>
    <property type="molecule type" value="Genomic_DNA"/>
</dbReference>
<organism evidence="1 2">
    <name type="scientific">Vibrio tapetis subsp. tapetis</name>
    <dbReference type="NCBI Taxonomy" id="1671868"/>
    <lineage>
        <taxon>Bacteria</taxon>
        <taxon>Pseudomonadati</taxon>
        <taxon>Pseudomonadota</taxon>
        <taxon>Gammaproteobacteria</taxon>
        <taxon>Vibrionales</taxon>
        <taxon>Vibrionaceae</taxon>
        <taxon>Vibrio</taxon>
    </lineage>
</organism>
<evidence type="ECO:0000313" key="1">
    <source>
        <dbReference type="EMBL" id="SON52228.1"/>
    </source>
</evidence>
<dbReference type="Gene3D" id="2.40.10.320">
    <property type="entry name" value="Uncharacterised protein PF13642 yp_926445, N-terminal domain"/>
    <property type="match status" value="1"/>
</dbReference>
<protein>
    <submittedName>
        <fullName evidence="1">Uncharacterized protein</fullName>
    </submittedName>
</protein>
<keyword evidence="2" id="KW-1185">Reference proteome</keyword>
<dbReference type="InterPro" id="IPR025284">
    <property type="entry name" value="DUF4144"/>
</dbReference>
<dbReference type="Proteomes" id="UP000235828">
    <property type="component" value="Chromosome B"/>
</dbReference>
<dbReference type="OrthoDB" id="5771593at2"/>
<evidence type="ECO:0000313" key="2">
    <source>
        <dbReference type="Proteomes" id="UP000235828"/>
    </source>
</evidence>
<dbReference type="Pfam" id="PF13642">
    <property type="entry name" value="DUF4144"/>
    <property type="match status" value="1"/>
</dbReference>
<accession>A0A2N8ZJZ8</accession>
<proteinExistence type="predicted"/>
<gene>
    <name evidence="1" type="ORF">VTAP4600_B0617</name>
</gene>
<dbReference type="RefSeq" id="WP_102524531.1">
    <property type="nucleotide sequence ID" value="NZ_LT960612.1"/>
</dbReference>
<name>A0A2N8ZJZ8_9VIBR</name>
<dbReference type="AlphaFoldDB" id="A0A2N8ZJZ8"/>
<reference evidence="1 2" key="1">
    <citation type="submission" date="2017-10" db="EMBL/GenBank/DDBJ databases">
        <authorList>
            <person name="Banno H."/>
            <person name="Chua N.-H."/>
        </authorList>
    </citation>
    <scope>NUCLEOTIDE SEQUENCE [LARGE SCALE GENOMIC DNA]</scope>
    <source>
        <strain evidence="1">Vibrio tapetis CECT4600</strain>
    </source>
</reference>